<dbReference type="PROSITE" id="PS51257">
    <property type="entry name" value="PROKAR_LIPOPROTEIN"/>
    <property type="match status" value="1"/>
</dbReference>
<proteinExistence type="predicted"/>
<evidence type="ECO:0000256" key="1">
    <source>
        <dbReference type="SAM" id="MobiDB-lite"/>
    </source>
</evidence>
<comment type="caution">
    <text evidence="3">The sequence shown here is derived from an EMBL/GenBank/DDBJ whole genome shotgun (WGS) entry which is preliminary data.</text>
</comment>
<accession>A0A5M9ZBV2</accession>
<evidence type="ECO:0000313" key="4">
    <source>
        <dbReference type="Proteomes" id="UP000326060"/>
    </source>
</evidence>
<keyword evidence="2" id="KW-0732">Signal</keyword>
<sequence>MVNAHIKKITAVIALLAAVTSLSACGTHSQSASPTLADHSAETEQTSGNNKASSSSSNTESSTDSTDNETVVCKAAVDSAVKSYQQVKDEIESANHRLREHVLVVSHNPRPLHADGAGTLDGDACLLLRDNPVH</sequence>
<reference evidence="3 4" key="1">
    <citation type="journal article" date="2019" name="Syst. Appl. Microbiol.">
        <title>Characterization of Bifidobacterium species in feaces of the Egyptian fruit bat: Description of B. vespertilionis sp. nov. and B. rousetti sp. nov.</title>
        <authorList>
            <person name="Modesto M."/>
            <person name="Satti M."/>
            <person name="Watanabe K."/>
            <person name="Puglisi E."/>
            <person name="Morelli L."/>
            <person name="Huang C.-H."/>
            <person name="Liou J.-S."/>
            <person name="Miyashita M."/>
            <person name="Tamura T."/>
            <person name="Saito S."/>
            <person name="Mori K."/>
            <person name="Huang L."/>
            <person name="Sciavilla P."/>
            <person name="Sandri C."/>
            <person name="Spiezio C."/>
            <person name="Vitali F."/>
            <person name="Cavalieri D."/>
            <person name="Perpetuini G."/>
            <person name="Tofalo R."/>
            <person name="Bonetti A."/>
            <person name="Arita M."/>
            <person name="Mattarelli P."/>
        </authorList>
    </citation>
    <scope>NUCLEOTIDE SEQUENCE [LARGE SCALE GENOMIC DNA]</scope>
    <source>
        <strain evidence="3 4">RST27</strain>
    </source>
</reference>
<dbReference type="AlphaFoldDB" id="A0A5M9ZBV2"/>
<dbReference type="RefSeq" id="WP_150394544.1">
    <property type="nucleotide sequence ID" value="NZ_RZJP01000003.1"/>
</dbReference>
<evidence type="ECO:0000313" key="3">
    <source>
        <dbReference type="EMBL" id="KAA8816014.1"/>
    </source>
</evidence>
<dbReference type="Proteomes" id="UP000326060">
    <property type="component" value="Unassembled WGS sequence"/>
</dbReference>
<gene>
    <name evidence="3" type="ORF">EMB92_08735</name>
</gene>
<feature type="chain" id="PRO_5038402949" evidence="2">
    <location>
        <begin position="25"/>
        <end position="134"/>
    </location>
</feature>
<organism evidence="3 4">
    <name type="scientific">Bifidobacterium callitrichos</name>
    <dbReference type="NCBI Taxonomy" id="762209"/>
    <lineage>
        <taxon>Bacteria</taxon>
        <taxon>Bacillati</taxon>
        <taxon>Actinomycetota</taxon>
        <taxon>Actinomycetes</taxon>
        <taxon>Bifidobacteriales</taxon>
        <taxon>Bifidobacteriaceae</taxon>
        <taxon>Bifidobacterium</taxon>
    </lineage>
</organism>
<feature type="compositionally biased region" description="Low complexity" evidence="1">
    <location>
        <begin position="53"/>
        <end position="70"/>
    </location>
</feature>
<protein>
    <submittedName>
        <fullName evidence="3">Uncharacterized protein</fullName>
    </submittedName>
</protein>
<feature type="region of interest" description="Disordered" evidence="1">
    <location>
        <begin position="27"/>
        <end position="70"/>
    </location>
</feature>
<evidence type="ECO:0000256" key="2">
    <source>
        <dbReference type="SAM" id="SignalP"/>
    </source>
</evidence>
<dbReference type="EMBL" id="RZJP01000003">
    <property type="protein sequence ID" value="KAA8816014.1"/>
    <property type="molecule type" value="Genomic_DNA"/>
</dbReference>
<feature type="signal peptide" evidence="2">
    <location>
        <begin position="1"/>
        <end position="24"/>
    </location>
</feature>
<feature type="compositionally biased region" description="Polar residues" evidence="1">
    <location>
        <begin position="43"/>
        <end position="52"/>
    </location>
</feature>
<name>A0A5M9ZBV2_9BIFI</name>